<dbReference type="PANTHER" id="PTHR12428">
    <property type="entry name" value="OXA1"/>
    <property type="match status" value="1"/>
</dbReference>
<keyword evidence="3" id="KW-1003">Cell membrane</keyword>
<evidence type="ECO:0000313" key="12">
    <source>
        <dbReference type="EMBL" id="OGC82062.1"/>
    </source>
</evidence>
<dbReference type="InterPro" id="IPR028055">
    <property type="entry name" value="YidC/Oxa/ALB_C"/>
</dbReference>
<proteinExistence type="inferred from homology"/>
<dbReference type="CDD" id="cd20070">
    <property type="entry name" value="5TM_YidC_Alb3"/>
    <property type="match status" value="1"/>
</dbReference>
<evidence type="ECO:0000256" key="5">
    <source>
        <dbReference type="ARBA" id="ARBA00022927"/>
    </source>
</evidence>
<evidence type="ECO:0000256" key="4">
    <source>
        <dbReference type="ARBA" id="ARBA00022692"/>
    </source>
</evidence>
<evidence type="ECO:0000256" key="7">
    <source>
        <dbReference type="ARBA" id="ARBA00023136"/>
    </source>
</evidence>
<evidence type="ECO:0000256" key="9">
    <source>
        <dbReference type="RuleBase" id="RU003945"/>
    </source>
</evidence>
<feature type="transmembrane region" description="Helical" evidence="10">
    <location>
        <begin position="225"/>
        <end position="243"/>
    </location>
</feature>
<gene>
    <name evidence="12" type="ORF">A2V81_02825</name>
</gene>
<evidence type="ECO:0000256" key="6">
    <source>
        <dbReference type="ARBA" id="ARBA00022989"/>
    </source>
</evidence>
<evidence type="ECO:0000256" key="2">
    <source>
        <dbReference type="ARBA" id="ARBA00022448"/>
    </source>
</evidence>
<keyword evidence="6 10" id="KW-1133">Transmembrane helix</keyword>
<keyword evidence="5" id="KW-0653">Protein transport</keyword>
<dbReference type="STRING" id="1817814.A2V81_02825"/>
<keyword evidence="8" id="KW-0143">Chaperone</keyword>
<organism evidence="12 13">
    <name type="scientific">Candidatus Abawacabacteria bacterium RBG_16_42_10</name>
    <dbReference type="NCBI Taxonomy" id="1817814"/>
    <lineage>
        <taxon>Bacteria</taxon>
        <taxon>Candidatus Abawacaibacteriota</taxon>
    </lineage>
</organism>
<evidence type="ECO:0000256" key="8">
    <source>
        <dbReference type="ARBA" id="ARBA00023186"/>
    </source>
</evidence>
<comment type="similarity">
    <text evidence="9">Belongs to the OXA1/ALB3/YidC family.</text>
</comment>
<dbReference type="EMBL" id="MEWR01000011">
    <property type="protein sequence ID" value="OGC82062.1"/>
    <property type="molecule type" value="Genomic_DNA"/>
</dbReference>
<evidence type="ECO:0000256" key="3">
    <source>
        <dbReference type="ARBA" id="ARBA00022475"/>
    </source>
</evidence>
<evidence type="ECO:0000259" key="11">
    <source>
        <dbReference type="Pfam" id="PF02096"/>
    </source>
</evidence>
<dbReference type="Proteomes" id="UP000177614">
    <property type="component" value="Unassembled WGS sequence"/>
</dbReference>
<dbReference type="PANTHER" id="PTHR12428:SF65">
    <property type="entry name" value="CYTOCHROME C OXIDASE ASSEMBLY PROTEIN COX18, MITOCHONDRIAL"/>
    <property type="match status" value="1"/>
</dbReference>
<evidence type="ECO:0000313" key="13">
    <source>
        <dbReference type="Proteomes" id="UP000177614"/>
    </source>
</evidence>
<accession>A0A1F4XK27</accession>
<dbReference type="InterPro" id="IPR047196">
    <property type="entry name" value="YidC_ALB_C"/>
</dbReference>
<keyword evidence="7 10" id="KW-0472">Membrane</keyword>
<dbReference type="GO" id="GO:0032977">
    <property type="term" value="F:membrane insertase activity"/>
    <property type="evidence" value="ECO:0007669"/>
    <property type="project" value="InterPro"/>
</dbReference>
<dbReference type="GO" id="GO:0051205">
    <property type="term" value="P:protein insertion into membrane"/>
    <property type="evidence" value="ECO:0007669"/>
    <property type="project" value="TreeGrafter"/>
</dbReference>
<dbReference type="GO" id="GO:0015031">
    <property type="term" value="P:protein transport"/>
    <property type="evidence" value="ECO:0007669"/>
    <property type="project" value="UniProtKB-KW"/>
</dbReference>
<protein>
    <recommendedName>
        <fullName evidence="11">Membrane insertase YidC/Oxa/ALB C-terminal domain-containing protein</fullName>
    </recommendedName>
</protein>
<dbReference type="AlphaFoldDB" id="A0A1F4XK27"/>
<dbReference type="NCBIfam" id="TIGR03592">
    <property type="entry name" value="yidC_oxa1_cterm"/>
    <property type="match status" value="1"/>
</dbReference>
<name>A0A1F4XK27_9BACT</name>
<feature type="transmembrane region" description="Helical" evidence="10">
    <location>
        <begin position="32"/>
        <end position="52"/>
    </location>
</feature>
<comment type="caution">
    <text evidence="12">The sequence shown here is derived from an EMBL/GenBank/DDBJ whole genome shotgun (WGS) entry which is preliminary data.</text>
</comment>
<sequence length="247" mass="28244">MSFLSSLWEEVLLRPIYNLLIWLTTWLPGHDLGLAIIILTLLIRVALFFPTYSSLKQQKGLQQLQPKINALREKHSEDKQKQSEEIMKLYKEHGVHPCGGCLPILIQLPILYAVFFVLQHGLDPSYTHYLYGVLSGFDLNSIGKTFLIFDLTTPDKYILPILTGVTQFISMKLSQVKQHEKIHDITPKASAEPKPMKEIEQATNSMTYMLPILVAWFAMSYPAGLALYWIFSTVFGIGQQLILNHRK</sequence>
<keyword evidence="2" id="KW-0813">Transport</keyword>
<feature type="domain" description="Membrane insertase YidC/Oxa/ALB C-terminal" evidence="11">
    <location>
        <begin position="33"/>
        <end position="244"/>
    </location>
</feature>
<keyword evidence="4 9" id="KW-0812">Transmembrane</keyword>
<dbReference type="Pfam" id="PF02096">
    <property type="entry name" value="60KD_IMP"/>
    <property type="match status" value="1"/>
</dbReference>
<evidence type="ECO:0000256" key="1">
    <source>
        <dbReference type="ARBA" id="ARBA00004651"/>
    </source>
</evidence>
<evidence type="ECO:0000256" key="10">
    <source>
        <dbReference type="SAM" id="Phobius"/>
    </source>
</evidence>
<reference evidence="12 13" key="1">
    <citation type="journal article" date="2016" name="Nat. Commun.">
        <title>Thousands of microbial genomes shed light on interconnected biogeochemical processes in an aquifer system.</title>
        <authorList>
            <person name="Anantharaman K."/>
            <person name="Brown C.T."/>
            <person name="Hug L.A."/>
            <person name="Sharon I."/>
            <person name="Castelle C.J."/>
            <person name="Probst A.J."/>
            <person name="Thomas B.C."/>
            <person name="Singh A."/>
            <person name="Wilkins M.J."/>
            <person name="Karaoz U."/>
            <person name="Brodie E.L."/>
            <person name="Williams K.H."/>
            <person name="Hubbard S.S."/>
            <person name="Banfield J.F."/>
        </authorList>
    </citation>
    <scope>NUCLEOTIDE SEQUENCE [LARGE SCALE GENOMIC DNA]</scope>
</reference>
<comment type="subcellular location">
    <subcellularLocation>
        <location evidence="1">Cell membrane</location>
        <topology evidence="1">Multi-pass membrane protein</topology>
    </subcellularLocation>
    <subcellularLocation>
        <location evidence="9">Membrane</location>
        <topology evidence="9">Multi-pass membrane protein</topology>
    </subcellularLocation>
</comment>
<dbReference type="InterPro" id="IPR001708">
    <property type="entry name" value="YidC/ALB3/OXA1/COX18"/>
</dbReference>
<dbReference type="GO" id="GO:0005886">
    <property type="term" value="C:plasma membrane"/>
    <property type="evidence" value="ECO:0007669"/>
    <property type="project" value="UniProtKB-SubCell"/>
</dbReference>